<accession>A0A498C264</accession>
<dbReference type="Pfam" id="PF00494">
    <property type="entry name" value="SQS_PSY"/>
    <property type="match status" value="1"/>
</dbReference>
<keyword evidence="1" id="KW-0808">Transferase</keyword>
<protein>
    <submittedName>
        <fullName evidence="1">Farnesyl-diphosphate farnesyltransferase</fullName>
    </submittedName>
</protein>
<sequence>MQPLDYCRSKAAPPGSSLHYALLFARPDQRDGLLALHAFHAEVSAIPAQVSDPMVGQAKLSWWREELDRIYRGQPEHPVGHALLPAVQSGLPRDRFQDIITGTGMDLEYGLYPSFRELSAYGHQVGCAMAELAMRHAGYTDPQSARFGHHLGMALMLTGRLRQLGRHARAGRLYLPEDEIHAAGLSRDALLDLPADHPGLQTLLQQQVDRARDFFRQADDGLADSDRAAQRPALVLAALYQRLLDELERQGLPMLQRRVHLTPLRKLWIAWRTARKTPKPN</sequence>
<dbReference type="GO" id="GO:0016765">
    <property type="term" value="F:transferase activity, transferring alkyl or aryl (other than methyl) groups"/>
    <property type="evidence" value="ECO:0007669"/>
    <property type="project" value="UniProtKB-ARBA"/>
</dbReference>
<evidence type="ECO:0000313" key="2">
    <source>
        <dbReference type="Proteomes" id="UP000275461"/>
    </source>
</evidence>
<dbReference type="EMBL" id="RCDA01000002">
    <property type="protein sequence ID" value="RLK48676.1"/>
    <property type="molecule type" value="Genomic_DNA"/>
</dbReference>
<proteinExistence type="predicted"/>
<dbReference type="RefSeq" id="WP_170153647.1">
    <property type="nucleotide sequence ID" value="NZ_RCDA01000002.1"/>
</dbReference>
<dbReference type="Proteomes" id="UP000275461">
    <property type="component" value="Unassembled WGS sequence"/>
</dbReference>
<reference evidence="1 2" key="1">
    <citation type="submission" date="2018-10" db="EMBL/GenBank/DDBJ databases">
        <title>Genomic Encyclopedia of Type Strains, Phase IV (KMG-IV): sequencing the most valuable type-strain genomes for metagenomic binning, comparative biology and taxonomic classification.</title>
        <authorList>
            <person name="Goeker M."/>
        </authorList>
    </citation>
    <scope>NUCLEOTIDE SEQUENCE [LARGE SCALE GENOMIC DNA]</scope>
    <source>
        <strain evidence="1 2">DSM 12769</strain>
    </source>
</reference>
<evidence type="ECO:0000313" key="1">
    <source>
        <dbReference type="EMBL" id="RLK48676.1"/>
    </source>
</evidence>
<dbReference type="InterPro" id="IPR008949">
    <property type="entry name" value="Isoprenoid_synthase_dom_sf"/>
</dbReference>
<organism evidence="1 2">
    <name type="scientific">Alkalispirillum mobile</name>
    <dbReference type="NCBI Taxonomy" id="85925"/>
    <lineage>
        <taxon>Bacteria</taxon>
        <taxon>Pseudomonadati</taxon>
        <taxon>Pseudomonadota</taxon>
        <taxon>Gammaproteobacteria</taxon>
        <taxon>Chromatiales</taxon>
        <taxon>Ectothiorhodospiraceae</taxon>
        <taxon>Alkalispirillum</taxon>
    </lineage>
</organism>
<dbReference type="PANTHER" id="PTHR31480">
    <property type="entry name" value="BIFUNCTIONAL LYCOPENE CYCLASE/PHYTOENE SYNTHASE"/>
    <property type="match status" value="1"/>
</dbReference>
<name>A0A498C264_9GAMM</name>
<gene>
    <name evidence="1" type="ORF">DFR31_1787</name>
</gene>
<keyword evidence="2" id="KW-1185">Reference proteome</keyword>
<dbReference type="Gene3D" id="1.10.600.10">
    <property type="entry name" value="Farnesyl Diphosphate Synthase"/>
    <property type="match status" value="1"/>
</dbReference>
<dbReference type="SUPFAM" id="SSF48576">
    <property type="entry name" value="Terpenoid synthases"/>
    <property type="match status" value="1"/>
</dbReference>
<dbReference type="AlphaFoldDB" id="A0A498C264"/>
<dbReference type="InterPro" id="IPR002060">
    <property type="entry name" value="Squ/phyt_synthse"/>
</dbReference>
<comment type="caution">
    <text evidence="1">The sequence shown here is derived from an EMBL/GenBank/DDBJ whole genome shotgun (WGS) entry which is preliminary data.</text>
</comment>